<feature type="non-terminal residue" evidence="1">
    <location>
        <position position="1"/>
    </location>
</feature>
<dbReference type="AlphaFoldDB" id="A0A5J4R188"/>
<protein>
    <submittedName>
        <fullName evidence="1">Uncharacterized protein</fullName>
    </submittedName>
</protein>
<evidence type="ECO:0000313" key="1">
    <source>
        <dbReference type="EMBL" id="KAA6327094.1"/>
    </source>
</evidence>
<gene>
    <name evidence="1" type="ORF">EZS28_053859</name>
</gene>
<dbReference type="EMBL" id="SNRW01043647">
    <property type="protein sequence ID" value="KAA6327094.1"/>
    <property type="molecule type" value="Genomic_DNA"/>
</dbReference>
<proteinExistence type="predicted"/>
<comment type="caution">
    <text evidence="1">The sequence shown here is derived from an EMBL/GenBank/DDBJ whole genome shotgun (WGS) entry which is preliminary data.</text>
</comment>
<dbReference type="Proteomes" id="UP000324800">
    <property type="component" value="Unassembled WGS sequence"/>
</dbReference>
<name>A0A5J4R188_9EUKA</name>
<evidence type="ECO:0000313" key="2">
    <source>
        <dbReference type="Proteomes" id="UP000324800"/>
    </source>
</evidence>
<sequence length="31" mass="3513">LNVGLDYIGLANVGNAIIIHEYFDWMGDELF</sequence>
<organism evidence="1 2">
    <name type="scientific">Streblomastix strix</name>
    <dbReference type="NCBI Taxonomy" id="222440"/>
    <lineage>
        <taxon>Eukaryota</taxon>
        <taxon>Metamonada</taxon>
        <taxon>Preaxostyla</taxon>
        <taxon>Oxymonadida</taxon>
        <taxon>Streblomastigidae</taxon>
        <taxon>Streblomastix</taxon>
    </lineage>
</organism>
<reference evidence="1 2" key="1">
    <citation type="submission" date="2019-03" db="EMBL/GenBank/DDBJ databases">
        <title>Single cell metagenomics reveals metabolic interactions within the superorganism composed of flagellate Streblomastix strix and complex community of Bacteroidetes bacteria on its surface.</title>
        <authorList>
            <person name="Treitli S.C."/>
            <person name="Kolisko M."/>
            <person name="Husnik F."/>
            <person name="Keeling P."/>
            <person name="Hampl V."/>
        </authorList>
    </citation>
    <scope>NUCLEOTIDE SEQUENCE [LARGE SCALE GENOMIC DNA]</scope>
    <source>
        <strain evidence="1">ST1C</strain>
    </source>
</reference>
<accession>A0A5J4R188</accession>